<feature type="compositionally biased region" description="Low complexity" evidence="1">
    <location>
        <begin position="322"/>
        <end position="333"/>
    </location>
</feature>
<dbReference type="AlphaFoldDB" id="A0A6P7F7Y8"/>
<feature type="compositionally biased region" description="Polar residues" evidence="1">
    <location>
        <begin position="334"/>
        <end position="356"/>
    </location>
</feature>
<feature type="compositionally biased region" description="Polar residues" evidence="1">
    <location>
        <begin position="304"/>
        <end position="321"/>
    </location>
</feature>
<feature type="region of interest" description="Disordered" evidence="1">
    <location>
        <begin position="216"/>
        <end position="240"/>
    </location>
</feature>
<dbReference type="RefSeq" id="XP_028131631.1">
    <property type="nucleotide sequence ID" value="XM_028275830.1"/>
</dbReference>
<feature type="signal peptide" evidence="2">
    <location>
        <begin position="1"/>
        <end position="18"/>
    </location>
</feature>
<feature type="chain" id="PRO_5028365364" evidence="2">
    <location>
        <begin position="19"/>
        <end position="425"/>
    </location>
</feature>
<organism evidence="3">
    <name type="scientific">Diabrotica virgifera virgifera</name>
    <name type="common">western corn rootworm</name>
    <dbReference type="NCBI Taxonomy" id="50390"/>
    <lineage>
        <taxon>Eukaryota</taxon>
        <taxon>Metazoa</taxon>
        <taxon>Ecdysozoa</taxon>
        <taxon>Arthropoda</taxon>
        <taxon>Hexapoda</taxon>
        <taxon>Insecta</taxon>
        <taxon>Pterygota</taxon>
        <taxon>Neoptera</taxon>
        <taxon>Endopterygota</taxon>
        <taxon>Coleoptera</taxon>
        <taxon>Polyphaga</taxon>
        <taxon>Cucujiformia</taxon>
        <taxon>Chrysomeloidea</taxon>
        <taxon>Chrysomelidae</taxon>
        <taxon>Galerucinae</taxon>
        <taxon>Diabroticina</taxon>
        <taxon>Diabroticites</taxon>
        <taxon>Diabrotica</taxon>
    </lineage>
</organism>
<evidence type="ECO:0000256" key="2">
    <source>
        <dbReference type="SAM" id="SignalP"/>
    </source>
</evidence>
<evidence type="ECO:0000313" key="3">
    <source>
        <dbReference type="RefSeq" id="XP_028131631.1"/>
    </source>
</evidence>
<keyword evidence="2" id="KW-0732">Signal</keyword>
<feature type="region of interest" description="Disordered" evidence="1">
    <location>
        <begin position="283"/>
        <end position="375"/>
    </location>
</feature>
<feature type="compositionally biased region" description="Low complexity" evidence="1">
    <location>
        <begin position="220"/>
        <end position="230"/>
    </location>
</feature>
<proteinExistence type="predicted"/>
<evidence type="ECO:0000256" key="1">
    <source>
        <dbReference type="SAM" id="MobiDB-lite"/>
    </source>
</evidence>
<dbReference type="PANTHER" id="PTHR33964">
    <property type="entry name" value="RE45066P-RELATED"/>
    <property type="match status" value="1"/>
</dbReference>
<protein>
    <submittedName>
        <fullName evidence="3">Uncharacterized protein LOC114327275 isoform X1</fullName>
    </submittedName>
</protein>
<accession>A0A6P7F7Y8</accession>
<feature type="compositionally biased region" description="Low complexity" evidence="1">
    <location>
        <begin position="362"/>
        <end position="375"/>
    </location>
</feature>
<name>A0A6P7F7Y8_DIAVI</name>
<dbReference type="InParanoid" id="A0A6P7F7Y8"/>
<dbReference type="PANTHER" id="PTHR33964:SF9">
    <property type="match status" value="1"/>
</dbReference>
<reference evidence="3" key="1">
    <citation type="submission" date="2025-08" db="UniProtKB">
        <authorList>
            <consortium name="RefSeq"/>
        </authorList>
    </citation>
    <scope>IDENTIFICATION</scope>
    <source>
        <tissue evidence="3">Whole insect</tissue>
    </source>
</reference>
<sequence length="425" mass="47626">MKMWRTLLPTLIPMLVNAKMDCSKAEYDRCIRIADPLVKEAHLVFPDNLNDIDLVCNTWNQFVDCLKEYTDECFTDQQRRQFNRAVESPIESVHEMCTQPTYQKEYLRYAPCIKNTVVQRLHCGPQYSLLVDQVDQGDIISKSTLCCSHDRFKQCVQRETRRLCDRGVADGPATRFATQIIDKALRFLQEQCINYIPNSGDCIIPGSEQYADRTDSMVISTSSSESQPWSTFQDLRPKEDLPVNIGPSKLPFSPSRVPFTSSNFPSTYPWSFSSSVPTGRSFASSTNDFLGSRTRPGSYGRASWSDSNSALTGNTLQMFPESSSTRSSMPTRPDWQSTSGWNARQSTTSPSISGSTRDPLRSFSPSWSTQESTSETWYPAAGNQINNEVDEPNQLGLQKPKNSAEALQSMGLLSLVLAVALVTIT</sequence>
<gene>
    <name evidence="3" type="primary">LOC114327275</name>
</gene>
<dbReference type="OrthoDB" id="10051804at2759"/>